<feature type="non-terminal residue" evidence="19">
    <location>
        <position position="1"/>
    </location>
</feature>
<evidence type="ECO:0000256" key="5">
    <source>
        <dbReference type="ARBA" id="ARBA00022530"/>
    </source>
</evidence>
<proteinExistence type="predicted"/>
<evidence type="ECO:0000256" key="7">
    <source>
        <dbReference type="ARBA" id="ARBA00022729"/>
    </source>
</evidence>
<comment type="caution">
    <text evidence="19">The sequence shown here is derived from an EMBL/GenBank/DDBJ whole genome shotgun (WGS) entry which is preliminary data.</text>
</comment>
<evidence type="ECO:0000256" key="6">
    <source>
        <dbReference type="ARBA" id="ARBA00022674"/>
    </source>
</evidence>
<evidence type="ECO:0000256" key="4">
    <source>
        <dbReference type="ARBA" id="ARBA00022525"/>
    </source>
</evidence>
<keyword evidence="6" id="KW-0358">Heparin-binding</keyword>
<evidence type="ECO:0000256" key="14">
    <source>
        <dbReference type="ARBA" id="ARBA00040753"/>
    </source>
</evidence>
<evidence type="ECO:0000256" key="1">
    <source>
        <dbReference type="ARBA" id="ARBA00004437"/>
    </source>
</evidence>
<sequence>VHSQENLGEVKTRVSIPRPGGLINILMTTKRSSAIKTIFDLERHRTKRSAFFHTGVKVCPEESIKQIIESHQAYYKLRVCQEAVWEAFRIFLDRIPETTEYQSWVNTCQQDSLCIADIAKNFSSSPEHVDMVLRDLDLTNAVPEEAVEQVVEFSITLTDQDYSEILSNPSTPQYQDLARSFKGQMMHVFDRLPGFKGIRVLRFGSSSVAVRYAVVFEKGYANMNIDSNKVESEKGPFGSELQPDDKPPGVYTVSTLQDLVAKALRDEKALQMDFASLRFQEERPLEGLFTEYSVSAPFEMESVLHEDSDTGGGSMVIEEISSLPLITITPFLIPQEPHFLNELPGSSIDPAVEAEQPDQSMESVSNVKQLVDEQLDQEATVEPVTGIVFTEPASSAMPSATLITADESEFIYIYQYEPTSMPVLTTTQSAPIQEEDKAETVLIQVTDSTLESSVPSSSDLDTSDYMEDTVSETSTQMLLPTTSQDPPSQETVTAHPLVDGDHKEMSNFTRPVTTALTQQPPTEFITNFQPEDTNVILEDDNSNIHIGLAGEMADVENDVAVLPLSTSQPKSATTIADIKIGEEKELSGDTETLGILPEGEETLLRPDESPAASPTLETQTDLHIVQESDDTDLDIVQESEDTDLDIVQESEDTDLDIVQESVTMISQTEDHLFSSASETVSMHLSVNVGPFEESVTVTPLTIEVSTTPSVTINNPSTTESVITESTSESVTESTGSPTVALPLTVQTETAVDVEEMTETSVLNVITTTVAPVLTDPGSPALQPTMAELVTDTSPVITDVDLDFKVGVKDIAAGLDNIDVVNTATIDELEYGSAYTSFTRDNPFEATASPPLKYLTTPSMTMTSQGKELVVFFSLRVTNVMFSDDLFNKSSPEYRSLENTFLGMLLPYLQSNLTGFKQLEILNFRNGSVIVNSKLKFAKSVPYNVTQAVHCVLEDFCNAASKRRDIEIDSYSLDIEPADQADPCKFMACSEFSRCVVNRWTKEAGCVCDPGYHSEDGLPCQSVCNLQPDYCLNGGQCEIIPGQGAACRCPVDKHWLYRGARCTELVAVPVNPCILIASVLGCLTLVFAVIRFLILINQKCIRTRKKVVPINSPYTFESTVRVNPVFENEDAPLTRVPRYLYTTRPEQLVLEKMDFHRRLPHSEVRCTALALLFRDPESSVGRMYCPGLVVQRS</sequence>
<dbReference type="SUPFAM" id="SSF82671">
    <property type="entry name" value="SEA domain"/>
    <property type="match status" value="2"/>
</dbReference>
<dbReference type="InterPro" id="IPR000082">
    <property type="entry name" value="SEA_dom"/>
</dbReference>
<evidence type="ECO:0000313" key="20">
    <source>
        <dbReference type="Proteomes" id="UP001369086"/>
    </source>
</evidence>
<dbReference type="PANTHER" id="PTHR12199">
    <property type="entry name" value="INTERPHOTORECEPTOR MATRIX PROTEOGLYCAN"/>
    <property type="match status" value="1"/>
</dbReference>
<dbReference type="InterPro" id="IPR039861">
    <property type="entry name" value="IMPG"/>
</dbReference>
<comment type="function">
    <text evidence="16">Chondroitin sulfate-, heparin- and hyaluronan-binding protein. May serve to form a basic macromolecular scaffold comprising the insoluble interphotoreceptor matrix.</text>
</comment>
<evidence type="ECO:0000256" key="2">
    <source>
        <dbReference type="ARBA" id="ARBA00004504"/>
    </source>
</evidence>
<keyword evidence="20" id="KW-1185">Reference proteome</keyword>
<dbReference type="Proteomes" id="UP001369086">
    <property type="component" value="Unassembled WGS sequence"/>
</dbReference>
<dbReference type="PROSITE" id="PS50024">
    <property type="entry name" value="SEA"/>
    <property type="match status" value="2"/>
</dbReference>
<comment type="subcellular location">
    <subcellularLocation>
        <location evidence="2">Cell projection</location>
        <location evidence="2">Cilium</location>
        <location evidence="2">Photoreceptor outer segment</location>
    </subcellularLocation>
    <subcellularLocation>
        <location evidence="1">Photoreceptor inner segment</location>
    </subcellularLocation>
    <subcellularLocation>
        <location evidence="3">Secreted</location>
        <location evidence="3">Extracellular space</location>
        <location evidence="3">Extracellular matrix</location>
        <location evidence="3">Interphotoreceptor matrix</location>
    </subcellularLocation>
</comment>
<evidence type="ECO:0000256" key="16">
    <source>
        <dbReference type="ARBA" id="ARBA00045407"/>
    </source>
</evidence>
<keyword evidence="5" id="KW-0272">Extracellular matrix</keyword>
<dbReference type="SMART" id="SM00200">
    <property type="entry name" value="SEA"/>
    <property type="match status" value="2"/>
</dbReference>
<dbReference type="EMBL" id="JAHFZB010000005">
    <property type="protein sequence ID" value="KAK6490151.1"/>
    <property type="molecule type" value="Genomic_DNA"/>
</dbReference>
<keyword evidence="10" id="KW-0675">Receptor</keyword>
<keyword evidence="8" id="KW-0677">Repeat</keyword>
<evidence type="ECO:0000256" key="10">
    <source>
        <dbReference type="ARBA" id="ARBA00023170"/>
    </source>
</evidence>
<accession>A0ABR0ZZA8</accession>
<dbReference type="PANTHER" id="PTHR12199:SF3">
    <property type="entry name" value="INTERPHOTORECEPTOR MATRIX PROTEOGLYCAN 1"/>
    <property type="match status" value="1"/>
</dbReference>
<gene>
    <name evidence="19" type="ORF">HHUSO_G7153</name>
</gene>
<keyword evidence="11" id="KW-0325">Glycoprotein</keyword>
<dbReference type="Gene3D" id="3.30.70.960">
    <property type="entry name" value="SEA domain"/>
    <property type="match status" value="2"/>
</dbReference>
<organism evidence="19 20">
    <name type="scientific">Huso huso</name>
    <name type="common">Beluga</name>
    <name type="synonym">Acipenser huso</name>
    <dbReference type="NCBI Taxonomy" id="61971"/>
    <lineage>
        <taxon>Eukaryota</taxon>
        <taxon>Metazoa</taxon>
        <taxon>Chordata</taxon>
        <taxon>Craniata</taxon>
        <taxon>Vertebrata</taxon>
        <taxon>Euteleostomi</taxon>
        <taxon>Actinopterygii</taxon>
        <taxon>Chondrostei</taxon>
        <taxon>Acipenseriformes</taxon>
        <taxon>Acipenseridae</taxon>
        <taxon>Huso</taxon>
    </lineage>
</organism>
<feature type="domain" description="SEA" evidence="18">
    <location>
        <begin position="866"/>
        <end position="979"/>
    </location>
</feature>
<keyword evidence="13" id="KW-0373">Hyaluronic acid</keyword>
<evidence type="ECO:0000259" key="18">
    <source>
        <dbReference type="PROSITE" id="PS50024"/>
    </source>
</evidence>
<keyword evidence="17" id="KW-1133">Transmembrane helix</keyword>
<protein>
    <recommendedName>
        <fullName evidence="14">Interphotoreceptor matrix proteoglycan 1</fullName>
    </recommendedName>
    <alternativeName>
        <fullName evidence="15">Sialoprotein associated with cones and rods</fullName>
    </alternativeName>
</protein>
<dbReference type="InterPro" id="IPR036364">
    <property type="entry name" value="SEA_dom_sf"/>
</dbReference>
<keyword evidence="4" id="KW-0964">Secreted</keyword>
<evidence type="ECO:0000256" key="8">
    <source>
        <dbReference type="ARBA" id="ARBA00022737"/>
    </source>
</evidence>
<dbReference type="Pfam" id="PF01390">
    <property type="entry name" value="SEA"/>
    <property type="match status" value="2"/>
</dbReference>
<evidence type="ECO:0000256" key="11">
    <source>
        <dbReference type="ARBA" id="ARBA00023180"/>
    </source>
</evidence>
<keyword evidence="7" id="KW-0732">Signal</keyword>
<evidence type="ECO:0000256" key="17">
    <source>
        <dbReference type="SAM" id="Phobius"/>
    </source>
</evidence>
<evidence type="ECO:0000256" key="3">
    <source>
        <dbReference type="ARBA" id="ARBA00004593"/>
    </source>
</evidence>
<feature type="transmembrane region" description="Helical" evidence="17">
    <location>
        <begin position="1073"/>
        <end position="1095"/>
    </location>
</feature>
<keyword evidence="12" id="KW-0966">Cell projection</keyword>
<evidence type="ECO:0000256" key="12">
    <source>
        <dbReference type="ARBA" id="ARBA00023273"/>
    </source>
</evidence>
<reference evidence="19 20" key="1">
    <citation type="submission" date="2021-05" db="EMBL/GenBank/DDBJ databases">
        <authorList>
            <person name="Zahm M."/>
            <person name="Klopp C."/>
            <person name="Cabau C."/>
            <person name="Kuhl H."/>
            <person name="Suciu R."/>
            <person name="Ciorpac M."/>
            <person name="Holostenco D."/>
            <person name="Gessner J."/>
            <person name="Wuertz S."/>
            <person name="Hohne C."/>
            <person name="Stock M."/>
            <person name="Gislard M."/>
            <person name="Lluch J."/>
            <person name="Milhes M."/>
            <person name="Lampietro C."/>
            <person name="Lopez Roques C."/>
            <person name="Donnadieu C."/>
            <person name="Du K."/>
            <person name="Schartl M."/>
            <person name="Guiguen Y."/>
        </authorList>
    </citation>
    <scope>NUCLEOTIDE SEQUENCE [LARGE SCALE GENOMIC DNA]</scope>
    <source>
        <strain evidence="19">Hh-F2</strain>
        <tissue evidence="19">Blood</tissue>
    </source>
</reference>
<evidence type="ECO:0000256" key="15">
    <source>
        <dbReference type="ARBA" id="ARBA00042018"/>
    </source>
</evidence>
<evidence type="ECO:0000256" key="13">
    <source>
        <dbReference type="ARBA" id="ARBA00023290"/>
    </source>
</evidence>
<keyword evidence="9" id="KW-0730">Sialic acid</keyword>
<evidence type="ECO:0000256" key="9">
    <source>
        <dbReference type="ARBA" id="ARBA00022981"/>
    </source>
</evidence>
<keyword evidence="17" id="KW-0472">Membrane</keyword>
<evidence type="ECO:0000313" key="19">
    <source>
        <dbReference type="EMBL" id="KAK6490151.1"/>
    </source>
</evidence>
<keyword evidence="17" id="KW-0812">Transmembrane</keyword>
<name>A0ABR0ZZA8_HUSHU</name>
<feature type="domain" description="SEA" evidence="18">
    <location>
        <begin position="147"/>
        <end position="257"/>
    </location>
</feature>